<feature type="domain" description="Tse2 ADP-ribosyltransferase toxin" evidence="1">
    <location>
        <begin position="10"/>
        <end position="129"/>
    </location>
</feature>
<evidence type="ECO:0000259" key="1">
    <source>
        <dbReference type="Pfam" id="PF18648"/>
    </source>
</evidence>
<evidence type="ECO:0000313" key="3">
    <source>
        <dbReference type="Proteomes" id="UP000070544"/>
    </source>
</evidence>
<reference evidence="2 3" key="1">
    <citation type="journal article" date="2015" name="Genome Biol. Evol.">
        <title>Phylogenomic analyses indicate that early fungi evolved digesting cell walls of algal ancestors of land plants.</title>
        <authorList>
            <person name="Chang Y."/>
            <person name="Wang S."/>
            <person name="Sekimoto S."/>
            <person name="Aerts A.L."/>
            <person name="Choi C."/>
            <person name="Clum A."/>
            <person name="LaButti K.M."/>
            <person name="Lindquist E.A."/>
            <person name="Yee Ngan C."/>
            <person name="Ohm R.A."/>
            <person name="Salamov A.A."/>
            <person name="Grigoriev I.V."/>
            <person name="Spatafora J.W."/>
            <person name="Berbee M.L."/>
        </authorList>
    </citation>
    <scope>NUCLEOTIDE SEQUENCE [LARGE SCALE GENOMIC DNA]</scope>
    <source>
        <strain evidence="2 3">JEL478</strain>
    </source>
</reference>
<dbReference type="Pfam" id="PF18648">
    <property type="entry name" value="ADPRTs_Tse2"/>
    <property type="match status" value="1"/>
</dbReference>
<proteinExistence type="predicted"/>
<dbReference type="EMBL" id="KQ965737">
    <property type="protein sequence ID" value="KXS19844.1"/>
    <property type="molecule type" value="Genomic_DNA"/>
</dbReference>
<dbReference type="OMA" id="AHERADH"/>
<accession>A0A139AT37</accession>
<dbReference type="InterPro" id="IPR041018">
    <property type="entry name" value="ADPRTs_Tse2"/>
</dbReference>
<dbReference type="AlphaFoldDB" id="A0A139AT37"/>
<protein>
    <recommendedName>
        <fullName evidence="1">Tse2 ADP-ribosyltransferase toxin domain-containing protein</fullName>
    </recommendedName>
</protein>
<keyword evidence="3" id="KW-1185">Reference proteome</keyword>
<evidence type="ECO:0000313" key="2">
    <source>
        <dbReference type="EMBL" id="KXS19844.1"/>
    </source>
</evidence>
<dbReference type="Proteomes" id="UP000070544">
    <property type="component" value="Unassembled WGS sequence"/>
</dbReference>
<organism evidence="2 3">
    <name type="scientific">Gonapodya prolifera (strain JEL478)</name>
    <name type="common">Monoblepharis prolifera</name>
    <dbReference type="NCBI Taxonomy" id="1344416"/>
    <lineage>
        <taxon>Eukaryota</taxon>
        <taxon>Fungi</taxon>
        <taxon>Fungi incertae sedis</taxon>
        <taxon>Chytridiomycota</taxon>
        <taxon>Chytridiomycota incertae sedis</taxon>
        <taxon>Monoblepharidomycetes</taxon>
        <taxon>Monoblepharidales</taxon>
        <taxon>Gonapodyaceae</taxon>
        <taxon>Gonapodya</taxon>
    </lineage>
</organism>
<name>A0A139AT37_GONPJ</name>
<sequence>MKRYTQLPLTLYRIQARLPVSLRDQATQWSLGRRSFDLVLHDGKVRALPTTTDAFTTPNGMSPRPFGPKMAEILRQFRGSPLVYRLHEGTVLLDSLCVWHVHTDQWSMQTTVETSLHDFNQELTRLLESVPPQTREELFAEMEDKDNQDN</sequence>
<gene>
    <name evidence="2" type="ORF">M427DRAFT_52692</name>
</gene>
<dbReference type="OrthoDB" id="10266325at2759"/>